<protein>
    <submittedName>
        <fullName evidence="5">DUF2207 domain-containing protein</fullName>
    </submittedName>
</protein>
<feature type="compositionally biased region" description="Gly residues" evidence="1">
    <location>
        <begin position="534"/>
        <end position="559"/>
    </location>
</feature>
<dbReference type="InterPro" id="IPR018702">
    <property type="entry name" value="DUF2207"/>
</dbReference>
<evidence type="ECO:0000259" key="3">
    <source>
        <dbReference type="Pfam" id="PF09972"/>
    </source>
</evidence>
<proteinExistence type="predicted"/>
<feature type="domain" description="Predicted membrane protein YciQ-like C-terminal" evidence="4">
    <location>
        <begin position="294"/>
        <end position="502"/>
    </location>
</feature>
<feature type="transmembrane region" description="Helical" evidence="2">
    <location>
        <begin position="413"/>
        <end position="430"/>
    </location>
</feature>
<keyword evidence="6" id="KW-1185">Reference proteome</keyword>
<dbReference type="Pfam" id="PF09972">
    <property type="entry name" value="DUF2207"/>
    <property type="match status" value="1"/>
</dbReference>
<gene>
    <name evidence="5" type="ORF">AB0D95_10045</name>
</gene>
<keyword evidence="2" id="KW-1133">Transmembrane helix</keyword>
<dbReference type="Proteomes" id="UP001551584">
    <property type="component" value="Unassembled WGS sequence"/>
</dbReference>
<dbReference type="Pfam" id="PF20990">
    <property type="entry name" value="DUF2207_C"/>
    <property type="match status" value="1"/>
</dbReference>
<feature type="transmembrane region" description="Helical" evidence="2">
    <location>
        <begin position="436"/>
        <end position="455"/>
    </location>
</feature>
<feature type="region of interest" description="Disordered" evidence="1">
    <location>
        <begin position="525"/>
        <end position="559"/>
    </location>
</feature>
<accession>A0ABV3EN19</accession>
<reference evidence="5 6" key="1">
    <citation type="submission" date="2024-06" db="EMBL/GenBank/DDBJ databases">
        <title>The Natural Products Discovery Center: Release of the First 8490 Sequenced Strains for Exploring Actinobacteria Biosynthetic Diversity.</title>
        <authorList>
            <person name="Kalkreuter E."/>
            <person name="Kautsar S.A."/>
            <person name="Yang D."/>
            <person name="Bader C.D."/>
            <person name="Teijaro C.N."/>
            <person name="Fluegel L."/>
            <person name="Davis C.M."/>
            <person name="Simpson J.R."/>
            <person name="Lauterbach L."/>
            <person name="Steele A.D."/>
            <person name="Gui C."/>
            <person name="Meng S."/>
            <person name="Li G."/>
            <person name="Viehrig K."/>
            <person name="Ye F."/>
            <person name="Su P."/>
            <person name="Kiefer A.F."/>
            <person name="Nichols A."/>
            <person name="Cepeda A.J."/>
            <person name="Yan W."/>
            <person name="Fan B."/>
            <person name="Jiang Y."/>
            <person name="Adhikari A."/>
            <person name="Zheng C.-J."/>
            <person name="Schuster L."/>
            <person name="Cowan T.M."/>
            <person name="Smanski M.J."/>
            <person name="Chevrette M.G."/>
            <person name="De Carvalho L.P.S."/>
            <person name="Shen B."/>
        </authorList>
    </citation>
    <scope>NUCLEOTIDE SEQUENCE [LARGE SCALE GENOMIC DNA]</scope>
    <source>
        <strain evidence="5 6">NPDC048117</strain>
    </source>
</reference>
<dbReference type="RefSeq" id="WP_359270934.1">
    <property type="nucleotide sequence ID" value="NZ_JBEZNA010000017.1"/>
</dbReference>
<feature type="transmembrane region" description="Helical" evidence="2">
    <location>
        <begin position="242"/>
        <end position="262"/>
    </location>
</feature>
<evidence type="ECO:0000313" key="6">
    <source>
        <dbReference type="Proteomes" id="UP001551584"/>
    </source>
</evidence>
<comment type="caution">
    <text evidence="5">The sequence shown here is derived from an EMBL/GenBank/DDBJ whole genome shotgun (WGS) entry which is preliminary data.</text>
</comment>
<evidence type="ECO:0000256" key="2">
    <source>
        <dbReference type="SAM" id="Phobius"/>
    </source>
</evidence>
<evidence type="ECO:0000259" key="4">
    <source>
        <dbReference type="Pfam" id="PF20990"/>
    </source>
</evidence>
<organism evidence="5 6">
    <name type="scientific">Streptomyces chilikensis</name>
    <dbReference type="NCBI Taxonomy" id="1194079"/>
    <lineage>
        <taxon>Bacteria</taxon>
        <taxon>Bacillati</taxon>
        <taxon>Actinomycetota</taxon>
        <taxon>Actinomycetes</taxon>
        <taxon>Kitasatosporales</taxon>
        <taxon>Streptomycetaceae</taxon>
        <taxon>Streptomyces</taxon>
    </lineage>
</organism>
<evidence type="ECO:0000256" key="1">
    <source>
        <dbReference type="SAM" id="MobiDB-lite"/>
    </source>
</evidence>
<feature type="domain" description="DUF2207" evidence="3">
    <location>
        <begin position="45"/>
        <end position="210"/>
    </location>
</feature>
<dbReference type="EMBL" id="JBEZNA010000017">
    <property type="protein sequence ID" value="MEU9577590.1"/>
    <property type="molecule type" value="Genomic_DNA"/>
</dbReference>
<sequence>MTPGPGSGRRRDAVLLLAGVLLVGPAGLLGALLEGPGERVRLHWSVAELAPDDSVRITEVIDYDFAGEDRHGIHRRLPVTGAGRPRDVTATLDGAPVTFETVAGGAAVRVRIGDPEETLTGVHRYRLTYTVPGMVAGGAGLTWDVTGLGWEVPVERLRARVTAPAVLEAAGCEPHGSGAPAPCAVRQASPGTLAVDLSGLDAGEGVTVRAEVGGALPGGAAPPPVEPDVPLAAEGSGGARRAGAVAAASAAVAALLVAAVVLSAGRDRAGVPGGGSRRAAPRRPAAVVKPSPVPPEGLTPAQAGILLAGRVRDEHRVAWLMSASQDGTLTISGRRRPVLRRGARRPDGPGRAADAFAAEVLDVLFARPGRIRLGRYHRDFAAAWKLLRARLEEWRAAGGDGLWTPRGAVLHRAALWVGGAAALAGVALTAVADARAGWACTAGAGLALVVLARHLRARTPRGSRLRLATEAYRRHLADPATPRTDRATPWAVALGLAGSWAEGSRRRDGDLVTLTRHLPAATAAASSRFASSAGSGGSSSGGHGGDGGGGGGGDGGGSW</sequence>
<keyword evidence="2" id="KW-0472">Membrane</keyword>
<keyword evidence="2" id="KW-0812">Transmembrane</keyword>
<evidence type="ECO:0000313" key="5">
    <source>
        <dbReference type="EMBL" id="MEU9577590.1"/>
    </source>
</evidence>
<name>A0ABV3EN19_9ACTN</name>
<feature type="region of interest" description="Disordered" evidence="1">
    <location>
        <begin position="268"/>
        <end position="299"/>
    </location>
</feature>
<dbReference type="InterPro" id="IPR048389">
    <property type="entry name" value="YciQ-like_C"/>
</dbReference>